<gene>
    <name evidence="3" type="ORF">HWN40_01440</name>
</gene>
<evidence type="ECO:0000256" key="1">
    <source>
        <dbReference type="ARBA" id="ARBA00010282"/>
    </source>
</evidence>
<name>A0A7D5IMM5_9EURY</name>
<organism evidence="3 4">
    <name type="scientific">Methanolobus zinderi</name>
    <dbReference type="NCBI Taxonomy" id="536044"/>
    <lineage>
        <taxon>Archaea</taxon>
        <taxon>Methanobacteriati</taxon>
        <taxon>Methanobacteriota</taxon>
        <taxon>Stenosarchaea group</taxon>
        <taxon>Methanomicrobia</taxon>
        <taxon>Methanosarcinales</taxon>
        <taxon>Methanosarcinaceae</taxon>
        <taxon>Methanolobus</taxon>
    </lineage>
</organism>
<sequence>MRDAVQDEIIGQFDGLEWLDKYGLLISYAKELEPMDKEFRTEENSISGCQSKVWIRTYRENGRLIIDLDSEAMITKGIISLLLKVVNNRPPQEILDLDLYFIDEIGLKSNLSPARADGLASIIRRIREVAEREMN</sequence>
<evidence type="ECO:0000313" key="3">
    <source>
        <dbReference type="EMBL" id="QLC49025.1"/>
    </source>
</evidence>
<dbReference type="InterPro" id="IPR003808">
    <property type="entry name" value="Fe-S_metab-assoc_dom"/>
</dbReference>
<evidence type="ECO:0000259" key="2">
    <source>
        <dbReference type="Pfam" id="PF02657"/>
    </source>
</evidence>
<dbReference type="PANTHER" id="PTHR43597">
    <property type="entry name" value="SULFUR ACCEPTOR PROTEIN CSDE"/>
    <property type="match status" value="1"/>
</dbReference>
<dbReference type="KEGG" id="mzi:HWN40_01440"/>
<dbReference type="EMBL" id="CP058215">
    <property type="protein sequence ID" value="QLC49025.1"/>
    <property type="molecule type" value="Genomic_DNA"/>
</dbReference>
<dbReference type="SUPFAM" id="SSF82649">
    <property type="entry name" value="SufE/NifU"/>
    <property type="match status" value="1"/>
</dbReference>
<dbReference type="Gene3D" id="3.90.1010.10">
    <property type="match status" value="1"/>
</dbReference>
<dbReference type="Pfam" id="PF02657">
    <property type="entry name" value="SufE"/>
    <property type="match status" value="1"/>
</dbReference>
<protein>
    <submittedName>
        <fullName evidence="3">SufE family protein</fullName>
    </submittedName>
</protein>
<dbReference type="AlphaFoldDB" id="A0A7D5IMM5"/>
<dbReference type="GeneID" id="55820297"/>
<accession>A0A7D5IMM5</accession>
<dbReference type="Proteomes" id="UP000509594">
    <property type="component" value="Chromosome"/>
</dbReference>
<evidence type="ECO:0000313" key="4">
    <source>
        <dbReference type="Proteomes" id="UP000509594"/>
    </source>
</evidence>
<dbReference type="PANTHER" id="PTHR43597:SF5">
    <property type="entry name" value="SUFE-LIKE PROTEIN 2, CHLOROPLASTIC"/>
    <property type="match status" value="1"/>
</dbReference>
<dbReference type="RefSeq" id="WP_176964088.1">
    <property type="nucleotide sequence ID" value="NZ_CP058215.1"/>
</dbReference>
<reference evidence="3 4" key="1">
    <citation type="submission" date="2020-06" db="EMBL/GenBank/DDBJ databases">
        <title>Methanolobus halotolerans sp. nov., isolated from a saline lake Tus in Siberia.</title>
        <authorList>
            <person name="Shen Y."/>
            <person name="Chen S.-C."/>
            <person name="Lai M.-C."/>
            <person name="Huang H.-H."/>
            <person name="Chiu H.-H."/>
            <person name="Tang S.-L."/>
            <person name="Rogozin D.Y."/>
            <person name="Degermendzhy A.G."/>
        </authorList>
    </citation>
    <scope>NUCLEOTIDE SEQUENCE [LARGE SCALE GENOMIC DNA]</scope>
    <source>
        <strain evidence="3 4">DSM 21339</strain>
    </source>
</reference>
<keyword evidence="4" id="KW-1185">Reference proteome</keyword>
<proteinExistence type="inferred from homology"/>
<dbReference type="OrthoDB" id="124665at2157"/>
<comment type="similarity">
    <text evidence="1">Belongs to the SufE family.</text>
</comment>
<feature type="domain" description="Fe-S metabolism associated" evidence="2">
    <location>
        <begin position="13"/>
        <end position="128"/>
    </location>
</feature>